<proteinExistence type="predicted"/>
<sequence>MAKKKVFVSFDYDNDKNYKNLLKAWDANPNFDFYFSDLSSTEINSWSVPVVKQVLSTKINEANYTVVLVGKEANKQHKDHKEIGYKNWINYEVAKSKEHTNKLVAVKLDKSYDSPEQLLNSGASWAMSFTQEAIVKALNDAAK</sequence>
<dbReference type="KEGG" id="ifl:C1H71_09580"/>
<organism evidence="2 3">
    <name type="scientific">Iodobacter fluviatilis</name>
    <dbReference type="NCBI Taxonomy" id="537"/>
    <lineage>
        <taxon>Bacteria</taxon>
        <taxon>Pseudomonadati</taxon>
        <taxon>Pseudomonadota</taxon>
        <taxon>Betaproteobacteria</taxon>
        <taxon>Neisseriales</taxon>
        <taxon>Chitinibacteraceae</taxon>
        <taxon>Iodobacter</taxon>
    </lineage>
</organism>
<dbReference type="RefSeq" id="WP_130106346.1">
    <property type="nucleotide sequence ID" value="NZ_CP025781.1"/>
</dbReference>
<accession>A0A7G3G9D6</accession>
<feature type="domain" description="Thoeris protein ThsB TIR-like" evidence="1">
    <location>
        <begin position="7"/>
        <end position="111"/>
    </location>
</feature>
<evidence type="ECO:0000259" key="1">
    <source>
        <dbReference type="Pfam" id="PF08937"/>
    </source>
</evidence>
<reference evidence="2 3" key="1">
    <citation type="submission" date="2018-01" db="EMBL/GenBank/DDBJ databases">
        <title>Genome sequence of Iodobacter sp. strain PCH194 isolated from Indian Trans-Himalaya.</title>
        <authorList>
            <person name="Kumar V."/>
            <person name="Thakur V."/>
            <person name="Kumar S."/>
            <person name="Singh D."/>
        </authorList>
    </citation>
    <scope>NUCLEOTIDE SEQUENCE [LARGE SCALE GENOMIC DNA]</scope>
    <source>
        <strain evidence="2 3">PCH194</strain>
    </source>
</reference>
<dbReference type="AlphaFoldDB" id="A0A7G3G9D6"/>
<evidence type="ECO:0000313" key="2">
    <source>
        <dbReference type="EMBL" id="QBC43774.1"/>
    </source>
</evidence>
<keyword evidence="3" id="KW-1185">Reference proteome</keyword>
<dbReference type="EMBL" id="CP025781">
    <property type="protein sequence ID" value="QBC43774.1"/>
    <property type="molecule type" value="Genomic_DNA"/>
</dbReference>
<dbReference type="Proteomes" id="UP000515917">
    <property type="component" value="Chromosome"/>
</dbReference>
<gene>
    <name evidence="2" type="ORF">C1H71_09580</name>
</gene>
<dbReference type="Gene3D" id="3.40.50.11200">
    <property type="match status" value="1"/>
</dbReference>
<protein>
    <recommendedName>
        <fullName evidence="1">Thoeris protein ThsB TIR-like domain-containing protein</fullName>
    </recommendedName>
</protein>
<dbReference type="Pfam" id="PF08937">
    <property type="entry name" value="ThsB_TIR"/>
    <property type="match status" value="1"/>
</dbReference>
<dbReference type="InterPro" id="IPR015032">
    <property type="entry name" value="ThsB__TIR-like_domain"/>
</dbReference>
<evidence type="ECO:0000313" key="3">
    <source>
        <dbReference type="Proteomes" id="UP000515917"/>
    </source>
</evidence>
<name>A0A7G3G9D6_9NEIS</name>